<dbReference type="AlphaFoldDB" id="A0A371EIP2"/>
<evidence type="ECO:0000313" key="2">
    <source>
        <dbReference type="Proteomes" id="UP000257109"/>
    </source>
</evidence>
<organism evidence="1 2">
    <name type="scientific">Mucuna pruriens</name>
    <name type="common">Velvet bean</name>
    <name type="synonym">Dolichos pruriens</name>
    <dbReference type="NCBI Taxonomy" id="157652"/>
    <lineage>
        <taxon>Eukaryota</taxon>
        <taxon>Viridiplantae</taxon>
        <taxon>Streptophyta</taxon>
        <taxon>Embryophyta</taxon>
        <taxon>Tracheophyta</taxon>
        <taxon>Spermatophyta</taxon>
        <taxon>Magnoliopsida</taxon>
        <taxon>eudicotyledons</taxon>
        <taxon>Gunneridae</taxon>
        <taxon>Pentapetalae</taxon>
        <taxon>rosids</taxon>
        <taxon>fabids</taxon>
        <taxon>Fabales</taxon>
        <taxon>Fabaceae</taxon>
        <taxon>Papilionoideae</taxon>
        <taxon>50 kb inversion clade</taxon>
        <taxon>NPAAA clade</taxon>
        <taxon>indigoferoid/millettioid clade</taxon>
        <taxon>Phaseoleae</taxon>
        <taxon>Mucuna</taxon>
    </lineage>
</organism>
<sequence>MDSKATHNFISMELVQEIGLPIKGTPAYCVEVGYGIDSNAKGFVKRLVLLDTRRHYQFLVMFFGLTNTHSTFELHINNILKSFSRRFLTPYRLKSLAKRSSEKLSPYFYGPFQISKSIGHIESCSREKNPLVFHVALLNKAISPQAYSQPCLLC</sequence>
<dbReference type="EMBL" id="QJKJ01013692">
    <property type="protein sequence ID" value="RDX65884.1"/>
    <property type="molecule type" value="Genomic_DNA"/>
</dbReference>
<name>A0A371EIP2_MUCPR</name>
<comment type="caution">
    <text evidence="1">The sequence shown here is derived from an EMBL/GenBank/DDBJ whole genome shotgun (WGS) entry which is preliminary data.</text>
</comment>
<accession>A0A371EIP2</accession>
<protein>
    <submittedName>
        <fullName evidence="1">Uncharacterized protein</fullName>
    </submittedName>
</protein>
<dbReference type="Proteomes" id="UP000257109">
    <property type="component" value="Unassembled WGS sequence"/>
</dbReference>
<keyword evidence="2" id="KW-1185">Reference proteome</keyword>
<dbReference type="InterPro" id="IPR043502">
    <property type="entry name" value="DNA/RNA_pol_sf"/>
</dbReference>
<evidence type="ECO:0000313" key="1">
    <source>
        <dbReference type="EMBL" id="RDX65884.1"/>
    </source>
</evidence>
<gene>
    <name evidence="1" type="ORF">CR513_55416</name>
</gene>
<dbReference type="OrthoDB" id="1934862at2759"/>
<feature type="non-terminal residue" evidence="1">
    <location>
        <position position="1"/>
    </location>
</feature>
<proteinExistence type="predicted"/>
<reference evidence="1" key="1">
    <citation type="submission" date="2018-05" db="EMBL/GenBank/DDBJ databases">
        <title>Draft genome of Mucuna pruriens seed.</title>
        <authorList>
            <person name="Nnadi N.E."/>
            <person name="Vos R."/>
            <person name="Hasami M.H."/>
            <person name="Devisetty U.K."/>
            <person name="Aguiy J.C."/>
        </authorList>
    </citation>
    <scope>NUCLEOTIDE SEQUENCE [LARGE SCALE GENOMIC DNA]</scope>
    <source>
        <strain evidence="1">JCA_2017</strain>
    </source>
</reference>
<dbReference type="SUPFAM" id="SSF56672">
    <property type="entry name" value="DNA/RNA polymerases"/>
    <property type="match status" value="1"/>
</dbReference>